<dbReference type="Pfam" id="PF00528">
    <property type="entry name" value="BPD_transp_1"/>
    <property type="match status" value="1"/>
</dbReference>
<dbReference type="InterPro" id="IPR000515">
    <property type="entry name" value="MetI-like"/>
</dbReference>
<comment type="function">
    <text evidence="1 12">Part of the binding-protein-dependent transport system for molybdenum; probably responsible for the translocation of the substrate across the membrane.</text>
</comment>
<feature type="transmembrane region" description="Helical" evidence="11">
    <location>
        <begin position="230"/>
        <end position="254"/>
    </location>
</feature>
<feature type="transmembrane region" description="Helical" evidence="11">
    <location>
        <begin position="50"/>
        <end position="71"/>
    </location>
</feature>
<evidence type="ECO:0000256" key="7">
    <source>
        <dbReference type="ARBA" id="ARBA00022519"/>
    </source>
</evidence>
<evidence type="ECO:0000256" key="8">
    <source>
        <dbReference type="ARBA" id="ARBA00022692"/>
    </source>
</evidence>
<evidence type="ECO:0000256" key="3">
    <source>
        <dbReference type="ARBA" id="ARBA00007069"/>
    </source>
</evidence>
<dbReference type="PANTHER" id="PTHR30183:SF8">
    <property type="entry name" value="MOLYBDENUM TRANSPORT SYSTEM PERMEASE"/>
    <property type="match status" value="1"/>
</dbReference>
<evidence type="ECO:0000256" key="5">
    <source>
        <dbReference type="ARBA" id="ARBA00022475"/>
    </source>
</evidence>
<organism evidence="14 15">
    <name type="scientific">Dyella solisilvae</name>
    <dbReference type="NCBI Taxonomy" id="1920168"/>
    <lineage>
        <taxon>Bacteria</taxon>
        <taxon>Pseudomonadati</taxon>
        <taxon>Pseudomonadota</taxon>
        <taxon>Gammaproteobacteria</taxon>
        <taxon>Lysobacterales</taxon>
        <taxon>Rhodanobacteraceae</taxon>
        <taxon>Dyella</taxon>
    </lineage>
</organism>
<comment type="similarity">
    <text evidence="3 12">Belongs to the binding-protein-dependent transport system permease family. CysTW subfamily.</text>
</comment>
<dbReference type="AlphaFoldDB" id="A0A370K658"/>
<evidence type="ECO:0000256" key="2">
    <source>
        <dbReference type="ARBA" id="ARBA00004429"/>
    </source>
</evidence>
<evidence type="ECO:0000313" key="15">
    <source>
        <dbReference type="Proteomes" id="UP000254711"/>
    </source>
</evidence>
<keyword evidence="15" id="KW-1185">Reference proteome</keyword>
<proteinExistence type="inferred from homology"/>
<dbReference type="GO" id="GO:0015098">
    <property type="term" value="F:molybdate ion transmembrane transporter activity"/>
    <property type="evidence" value="ECO:0007669"/>
    <property type="project" value="UniProtKB-UniRule"/>
</dbReference>
<keyword evidence="8 11" id="KW-0812">Transmembrane</keyword>
<feature type="transmembrane region" description="Helical" evidence="11">
    <location>
        <begin position="115"/>
        <end position="138"/>
    </location>
</feature>
<accession>A0A370K658</accession>
<evidence type="ECO:0000256" key="1">
    <source>
        <dbReference type="ARBA" id="ARBA00002949"/>
    </source>
</evidence>
<dbReference type="Gene3D" id="1.10.3720.10">
    <property type="entry name" value="MetI-like"/>
    <property type="match status" value="1"/>
</dbReference>
<dbReference type="PROSITE" id="PS50928">
    <property type="entry name" value="ABC_TM1"/>
    <property type="match status" value="1"/>
</dbReference>
<feature type="transmembrane region" description="Helical" evidence="11">
    <location>
        <begin position="180"/>
        <end position="210"/>
    </location>
</feature>
<feature type="transmembrane region" description="Helical" evidence="11">
    <location>
        <begin position="83"/>
        <end position="103"/>
    </location>
</feature>
<comment type="caution">
    <text evidence="14">The sequence shown here is derived from an EMBL/GenBank/DDBJ whole genome shotgun (WGS) entry which is preliminary data.</text>
</comment>
<keyword evidence="4 11" id="KW-0813">Transport</keyword>
<feature type="domain" description="ABC transmembrane type-1" evidence="13">
    <location>
        <begin position="47"/>
        <end position="251"/>
    </location>
</feature>
<name>A0A370K658_9GAMM</name>
<dbReference type="InterPro" id="IPR011867">
    <property type="entry name" value="ModB_ABC"/>
</dbReference>
<keyword evidence="5" id="KW-1003">Cell membrane</keyword>
<evidence type="ECO:0000256" key="10">
    <source>
        <dbReference type="ARBA" id="ARBA00023136"/>
    </source>
</evidence>
<keyword evidence="7 12" id="KW-0997">Cell inner membrane</keyword>
<dbReference type="CDD" id="cd06261">
    <property type="entry name" value="TM_PBP2"/>
    <property type="match status" value="1"/>
</dbReference>
<reference evidence="14 15" key="1">
    <citation type="submission" date="2018-07" db="EMBL/GenBank/DDBJ databases">
        <title>Dyella solisilvae sp. nov., isolated from the pine and broad-leaved mixed forest soil.</title>
        <authorList>
            <person name="Gao Z."/>
            <person name="Qiu L."/>
        </authorList>
    </citation>
    <scope>NUCLEOTIDE SEQUENCE [LARGE SCALE GENOMIC DNA]</scope>
    <source>
        <strain evidence="14 15">DHG54</strain>
    </source>
</reference>
<keyword evidence="10 11" id="KW-0472">Membrane</keyword>
<dbReference type="OrthoDB" id="9774448at2"/>
<dbReference type="FunFam" id="1.10.3720.10:FF:000054">
    <property type="entry name" value="Molybdenum transport system permease"/>
    <property type="match status" value="1"/>
</dbReference>
<protein>
    <recommendedName>
        <fullName evidence="12">Molybdenum transport system permease</fullName>
    </recommendedName>
</protein>
<sequence>MHWRRILRSTCRVLRRERFWLATASASQIPVTERATTLFSAQDLQALWLTLRLAATVTVLLLVLGMPLAWWLAHTHSRWRRPVAAVVALPLVLPPTVLGFYLLMLLGPEGAVGRLIAAAGLSALPFTFRGLVVASMLYSLPFVVQPLQNAFEAIGQRPLDVAATLGAGPLDRFCSIALPLALPGVVTATVLGFAHTVGEFGVVLMIGGNIPGQTRVMSMLIYDHVQAGEYHQAHVLSLCLLLVSFLALLAMSLLRPGRHPHD</sequence>
<evidence type="ECO:0000256" key="4">
    <source>
        <dbReference type="ARBA" id="ARBA00022448"/>
    </source>
</evidence>
<dbReference type="NCBIfam" id="TIGR02141">
    <property type="entry name" value="modB_ABC"/>
    <property type="match status" value="1"/>
</dbReference>
<comment type="subcellular location">
    <subcellularLocation>
        <location evidence="2 12">Cell inner membrane</location>
        <topology evidence="2 12">Multi-pass membrane protein</topology>
    </subcellularLocation>
    <subcellularLocation>
        <location evidence="11">Cell membrane</location>
        <topology evidence="11">Multi-pass membrane protein</topology>
    </subcellularLocation>
</comment>
<keyword evidence="6 12" id="KW-0500">Molybdenum</keyword>
<evidence type="ECO:0000259" key="13">
    <source>
        <dbReference type="PROSITE" id="PS50928"/>
    </source>
</evidence>
<dbReference type="Proteomes" id="UP000254711">
    <property type="component" value="Unassembled WGS sequence"/>
</dbReference>
<dbReference type="SUPFAM" id="SSF161098">
    <property type="entry name" value="MetI-like"/>
    <property type="match status" value="1"/>
</dbReference>
<evidence type="ECO:0000256" key="11">
    <source>
        <dbReference type="RuleBase" id="RU363032"/>
    </source>
</evidence>
<evidence type="ECO:0000256" key="12">
    <source>
        <dbReference type="RuleBase" id="RU365097"/>
    </source>
</evidence>
<dbReference type="EMBL" id="QQSY01000003">
    <property type="protein sequence ID" value="RDI98129.1"/>
    <property type="molecule type" value="Genomic_DNA"/>
</dbReference>
<keyword evidence="9 11" id="KW-1133">Transmembrane helix</keyword>
<dbReference type="InterPro" id="IPR035906">
    <property type="entry name" value="MetI-like_sf"/>
</dbReference>
<evidence type="ECO:0000256" key="6">
    <source>
        <dbReference type="ARBA" id="ARBA00022505"/>
    </source>
</evidence>
<gene>
    <name evidence="14" type="primary">modB</name>
    <name evidence="14" type="ORF">DVT68_13685</name>
</gene>
<dbReference type="GO" id="GO:0005886">
    <property type="term" value="C:plasma membrane"/>
    <property type="evidence" value="ECO:0007669"/>
    <property type="project" value="UniProtKB-SubCell"/>
</dbReference>
<evidence type="ECO:0000313" key="14">
    <source>
        <dbReference type="EMBL" id="RDI98129.1"/>
    </source>
</evidence>
<evidence type="ECO:0000256" key="9">
    <source>
        <dbReference type="ARBA" id="ARBA00022989"/>
    </source>
</evidence>
<dbReference type="PANTHER" id="PTHR30183">
    <property type="entry name" value="MOLYBDENUM TRANSPORT SYSTEM PERMEASE PROTEIN MODB"/>
    <property type="match status" value="1"/>
</dbReference>